<organism evidence="2 3">
    <name type="scientific">Mesobacillus foraminis</name>
    <dbReference type="NCBI Taxonomy" id="279826"/>
    <lineage>
        <taxon>Bacteria</taxon>
        <taxon>Bacillati</taxon>
        <taxon>Bacillota</taxon>
        <taxon>Bacilli</taxon>
        <taxon>Bacillales</taxon>
        <taxon>Bacillaceae</taxon>
        <taxon>Mesobacillus</taxon>
    </lineage>
</organism>
<dbReference type="PANTHER" id="PTHR43451:SF1">
    <property type="entry name" value="ACETYLTRANSFERASE"/>
    <property type="match status" value="1"/>
</dbReference>
<dbReference type="Proteomes" id="UP000295689">
    <property type="component" value="Unassembled WGS sequence"/>
</dbReference>
<feature type="domain" description="N-acetyltransferase" evidence="1">
    <location>
        <begin position="4"/>
        <end position="148"/>
    </location>
</feature>
<evidence type="ECO:0000313" key="3">
    <source>
        <dbReference type="Proteomes" id="UP000295689"/>
    </source>
</evidence>
<dbReference type="InterPro" id="IPR052564">
    <property type="entry name" value="N-acetyltrans/Recomb-assoc"/>
</dbReference>
<proteinExistence type="predicted"/>
<protein>
    <submittedName>
        <fullName evidence="2">Acetyltransferase (GNAT) family protein</fullName>
    </submittedName>
</protein>
<dbReference type="GO" id="GO:0016747">
    <property type="term" value="F:acyltransferase activity, transferring groups other than amino-acyl groups"/>
    <property type="evidence" value="ECO:0007669"/>
    <property type="project" value="InterPro"/>
</dbReference>
<dbReference type="AlphaFoldDB" id="A0A4R2BF10"/>
<dbReference type="InterPro" id="IPR016181">
    <property type="entry name" value="Acyl_CoA_acyltransferase"/>
</dbReference>
<evidence type="ECO:0000259" key="1">
    <source>
        <dbReference type="PROSITE" id="PS51186"/>
    </source>
</evidence>
<dbReference type="SUPFAM" id="SSF55729">
    <property type="entry name" value="Acyl-CoA N-acyltransferases (Nat)"/>
    <property type="match status" value="1"/>
</dbReference>
<dbReference type="Gene3D" id="3.40.630.30">
    <property type="match status" value="1"/>
</dbReference>
<dbReference type="Pfam" id="PF13673">
    <property type="entry name" value="Acetyltransf_10"/>
    <property type="match status" value="1"/>
</dbReference>
<name>A0A4R2BF10_9BACI</name>
<keyword evidence="3" id="KW-1185">Reference proteome</keyword>
<comment type="caution">
    <text evidence="2">The sequence shown here is derived from an EMBL/GenBank/DDBJ whole genome shotgun (WGS) entry which is preliminary data.</text>
</comment>
<dbReference type="PROSITE" id="PS51186">
    <property type="entry name" value="GNAT"/>
    <property type="match status" value="1"/>
</dbReference>
<dbReference type="EMBL" id="SLVV01000006">
    <property type="protein sequence ID" value="TCN25043.1"/>
    <property type="molecule type" value="Genomic_DNA"/>
</dbReference>
<reference evidence="2 3" key="1">
    <citation type="journal article" date="2015" name="Stand. Genomic Sci.">
        <title>Genomic Encyclopedia of Bacterial and Archaeal Type Strains, Phase III: the genomes of soil and plant-associated and newly described type strains.</title>
        <authorList>
            <person name="Whitman W.B."/>
            <person name="Woyke T."/>
            <person name="Klenk H.P."/>
            <person name="Zhou Y."/>
            <person name="Lilburn T.G."/>
            <person name="Beck B.J."/>
            <person name="De Vos P."/>
            <person name="Vandamme P."/>
            <person name="Eisen J.A."/>
            <person name="Garrity G."/>
            <person name="Hugenholtz P."/>
            <person name="Kyrpides N.C."/>
        </authorList>
    </citation>
    <scope>NUCLEOTIDE SEQUENCE [LARGE SCALE GENOMIC DNA]</scope>
    <source>
        <strain evidence="2 3">CV53</strain>
    </source>
</reference>
<accession>A0A4R2BF10</accession>
<dbReference type="PANTHER" id="PTHR43451">
    <property type="entry name" value="ACETYLTRANSFERASE (GNAT) FAMILY PROTEIN"/>
    <property type="match status" value="1"/>
</dbReference>
<dbReference type="InterPro" id="IPR000182">
    <property type="entry name" value="GNAT_dom"/>
</dbReference>
<gene>
    <name evidence="2" type="ORF">EV146_106245</name>
</gene>
<keyword evidence="2" id="KW-0808">Transferase</keyword>
<dbReference type="CDD" id="cd04301">
    <property type="entry name" value="NAT_SF"/>
    <property type="match status" value="1"/>
</dbReference>
<evidence type="ECO:0000313" key="2">
    <source>
        <dbReference type="EMBL" id="TCN25043.1"/>
    </source>
</evidence>
<dbReference type="RefSeq" id="WP_199232677.1">
    <property type="nucleotide sequence ID" value="NZ_JABUHM010000004.1"/>
</dbReference>
<sequence length="150" mass="17496">MHRNDIRAALELAWTVFLEFDAPDYTAKGIEEFKKFTSIHSVLERFDKGEMLFWGCIEEGKLIGIIATKNVTHICLLFVKKEYHRRGAARKLLQQVIERCMGNLQIREITVNSSPFAVEVYRRLGFVERDQEQTVNGMRFTPMALKLRQC</sequence>